<dbReference type="EMBL" id="MT142684">
    <property type="protein sequence ID" value="QJA87146.1"/>
    <property type="molecule type" value="Genomic_DNA"/>
</dbReference>
<dbReference type="AlphaFoldDB" id="A0A6M3KY61"/>
<gene>
    <name evidence="1" type="ORF">MM415B03045_0011</name>
</gene>
<accession>A0A6M3KY61</accession>
<protein>
    <submittedName>
        <fullName evidence="1">Uncharacterized protein</fullName>
    </submittedName>
</protein>
<reference evidence="1" key="1">
    <citation type="submission" date="2020-03" db="EMBL/GenBank/DDBJ databases">
        <title>The deep terrestrial virosphere.</title>
        <authorList>
            <person name="Holmfeldt K."/>
            <person name="Nilsson E."/>
            <person name="Simone D."/>
            <person name="Lopez-Fernandez M."/>
            <person name="Wu X."/>
            <person name="de Brujin I."/>
            <person name="Lundin D."/>
            <person name="Andersson A."/>
            <person name="Bertilsson S."/>
            <person name="Dopson M."/>
        </authorList>
    </citation>
    <scope>NUCLEOTIDE SEQUENCE</scope>
    <source>
        <strain evidence="1">MM415B03045</strain>
    </source>
</reference>
<evidence type="ECO:0000313" key="1">
    <source>
        <dbReference type="EMBL" id="QJA87146.1"/>
    </source>
</evidence>
<organism evidence="1">
    <name type="scientific">viral metagenome</name>
    <dbReference type="NCBI Taxonomy" id="1070528"/>
    <lineage>
        <taxon>unclassified sequences</taxon>
        <taxon>metagenomes</taxon>
        <taxon>organismal metagenomes</taxon>
    </lineage>
</organism>
<sequence>MTVTIYNPRHKLIDDLGMVLWMPRSPIAPNLAKPDIYAQNAQQLYPLGSKLEFADGRVFRYARWGETATTPTIARLVCNGNLVPGSAATNGYEGSLDATSDVAIGSTTLVLNDTTDRVENWYEDGMLATFPSGHYVEYRIAGSEAATSVDDVTIYLDDPNGLQTLHVVNSTGVTAYPSIFSNVQYMPTTNSEYDSAVGMILADTMTSAYYGWVQRKGRCIVTPTAYFGDSANERMAQMHSDGTIALKAADATHTVGYLTQKTVSGYGDLEIWLTLE</sequence>
<proteinExistence type="predicted"/>
<name>A0A6M3KY61_9ZZZZ</name>